<evidence type="ECO:0000313" key="3">
    <source>
        <dbReference type="Proteomes" id="UP001595872"/>
    </source>
</evidence>
<dbReference type="Proteomes" id="UP001595872">
    <property type="component" value="Unassembled WGS sequence"/>
</dbReference>
<comment type="caution">
    <text evidence="2">The sequence shown here is derived from an EMBL/GenBank/DDBJ whole genome shotgun (WGS) entry which is preliminary data.</text>
</comment>
<reference evidence="3" key="1">
    <citation type="journal article" date="2019" name="Int. J. Syst. Evol. Microbiol.">
        <title>The Global Catalogue of Microorganisms (GCM) 10K type strain sequencing project: providing services to taxonomists for standard genome sequencing and annotation.</title>
        <authorList>
            <consortium name="The Broad Institute Genomics Platform"/>
            <consortium name="The Broad Institute Genome Sequencing Center for Infectious Disease"/>
            <person name="Wu L."/>
            <person name="Ma J."/>
        </authorList>
    </citation>
    <scope>NUCLEOTIDE SEQUENCE [LARGE SCALE GENOMIC DNA]</scope>
    <source>
        <strain evidence="3">KLKA75</strain>
    </source>
</reference>
<feature type="region of interest" description="Disordered" evidence="1">
    <location>
        <begin position="14"/>
        <end position="91"/>
    </location>
</feature>
<gene>
    <name evidence="2" type="ORF">ACFPCY_04145</name>
</gene>
<dbReference type="Pfam" id="PF14013">
    <property type="entry name" value="MT0933_antitox"/>
    <property type="match status" value="1"/>
</dbReference>
<feature type="compositionally biased region" description="Low complexity" evidence="1">
    <location>
        <begin position="64"/>
        <end position="79"/>
    </location>
</feature>
<dbReference type="EMBL" id="JBHSIT010000001">
    <property type="protein sequence ID" value="MFC4906500.1"/>
    <property type="molecule type" value="Genomic_DNA"/>
</dbReference>
<evidence type="ECO:0000313" key="2">
    <source>
        <dbReference type="EMBL" id="MFC4906500.1"/>
    </source>
</evidence>
<accession>A0ABV9TQX2</accession>
<sequence>MSILDKVKQMLGQNADAAKGAVDKAGDMLDDRTGGKYADKVDKVQDRAKQYIEGSGAPGQQTSGQGQDAAQDPQQGAQPNARGPQDGAGGT</sequence>
<dbReference type="RefSeq" id="WP_378252196.1">
    <property type="nucleotide sequence ID" value="NZ_JBHSIT010000001.1"/>
</dbReference>
<protein>
    <submittedName>
        <fullName evidence="2">Antitoxin</fullName>
    </submittedName>
</protein>
<feature type="compositionally biased region" description="Basic and acidic residues" evidence="1">
    <location>
        <begin position="21"/>
        <end position="50"/>
    </location>
</feature>
<organism evidence="2 3">
    <name type="scientific">Actinomadura gamaensis</name>
    <dbReference type="NCBI Taxonomy" id="1763541"/>
    <lineage>
        <taxon>Bacteria</taxon>
        <taxon>Bacillati</taxon>
        <taxon>Actinomycetota</taxon>
        <taxon>Actinomycetes</taxon>
        <taxon>Streptosporangiales</taxon>
        <taxon>Thermomonosporaceae</taxon>
        <taxon>Actinomadura</taxon>
    </lineage>
</organism>
<name>A0ABV9TQX2_9ACTN</name>
<keyword evidence="3" id="KW-1185">Reference proteome</keyword>
<evidence type="ECO:0000256" key="1">
    <source>
        <dbReference type="SAM" id="MobiDB-lite"/>
    </source>
</evidence>
<proteinExistence type="predicted"/>
<dbReference type="InterPro" id="IPR028037">
    <property type="entry name" value="Antitoxin_Rv0909/MT0933"/>
</dbReference>